<evidence type="ECO:0000313" key="4">
    <source>
        <dbReference type="Proteomes" id="UP000717515"/>
    </source>
</evidence>
<name>A0A9P8CW16_MORAP</name>
<organism evidence="3 4">
    <name type="scientific">Mortierella alpina</name>
    <name type="common">Oleaginous fungus</name>
    <name type="synonym">Mortierella renispora</name>
    <dbReference type="NCBI Taxonomy" id="64518"/>
    <lineage>
        <taxon>Eukaryota</taxon>
        <taxon>Fungi</taxon>
        <taxon>Fungi incertae sedis</taxon>
        <taxon>Mucoromycota</taxon>
        <taxon>Mortierellomycotina</taxon>
        <taxon>Mortierellomycetes</taxon>
        <taxon>Mortierellales</taxon>
        <taxon>Mortierellaceae</taxon>
        <taxon>Mortierella</taxon>
    </lineage>
</organism>
<comment type="caution">
    <text evidence="3">The sequence shown here is derived from an EMBL/GenBank/DDBJ whole genome shotgun (WGS) entry which is preliminary data.</text>
</comment>
<evidence type="ECO:0000259" key="2">
    <source>
        <dbReference type="Pfam" id="PF24853"/>
    </source>
</evidence>
<dbReference type="InterPro" id="IPR056144">
    <property type="entry name" value="DUF7727"/>
</dbReference>
<dbReference type="Proteomes" id="UP000717515">
    <property type="component" value="Unassembled WGS sequence"/>
</dbReference>
<accession>A0A9P8CW16</accession>
<feature type="transmembrane region" description="Helical" evidence="1">
    <location>
        <begin position="12"/>
        <end position="29"/>
    </location>
</feature>
<evidence type="ECO:0000313" key="3">
    <source>
        <dbReference type="EMBL" id="KAG9320646.1"/>
    </source>
</evidence>
<keyword evidence="1" id="KW-1133">Transmembrane helix</keyword>
<dbReference type="AlphaFoldDB" id="A0A9P8CW16"/>
<protein>
    <recommendedName>
        <fullName evidence="2">DUF7727 domain-containing protein</fullName>
    </recommendedName>
</protein>
<sequence length="97" mass="10728">MSKLPGLYEEPVPFLPVSLICLGLIVLVIEYPLVNRHYFLSSSSHMPKVLFYIPLTIAALLEAQTVNGGLYLAIGTMAYLTAVRKEFLDVQARTTSV</sequence>
<keyword evidence="1" id="KW-0472">Membrane</keyword>
<gene>
    <name evidence="3" type="ORF">KVV02_007835</name>
</gene>
<dbReference type="Pfam" id="PF24853">
    <property type="entry name" value="DUF7727"/>
    <property type="match status" value="1"/>
</dbReference>
<proteinExistence type="predicted"/>
<feature type="domain" description="DUF7727" evidence="2">
    <location>
        <begin position="12"/>
        <end position="85"/>
    </location>
</feature>
<reference evidence="3" key="1">
    <citation type="submission" date="2021-07" db="EMBL/GenBank/DDBJ databases">
        <title>Draft genome of Mortierella alpina, strain LL118, isolated from an aspen leaf litter sample.</title>
        <authorList>
            <person name="Yang S."/>
            <person name="Vinatzer B.A."/>
        </authorList>
    </citation>
    <scope>NUCLEOTIDE SEQUENCE</scope>
    <source>
        <strain evidence="3">LL118</strain>
    </source>
</reference>
<feature type="transmembrane region" description="Helical" evidence="1">
    <location>
        <begin position="49"/>
        <end position="74"/>
    </location>
</feature>
<evidence type="ECO:0000256" key="1">
    <source>
        <dbReference type="SAM" id="Phobius"/>
    </source>
</evidence>
<keyword evidence="1" id="KW-0812">Transmembrane</keyword>
<dbReference type="EMBL" id="JAIFTL010000271">
    <property type="protein sequence ID" value="KAG9320646.1"/>
    <property type="molecule type" value="Genomic_DNA"/>
</dbReference>